<feature type="transmembrane region" description="Helical" evidence="1">
    <location>
        <begin position="216"/>
        <end position="238"/>
    </location>
</feature>
<keyword evidence="1" id="KW-0472">Membrane</keyword>
<sequence length="272" mass="31525">MMTYLRLTHFELRRFLPTYVGLLLFLLVGQLLVVFRNQQIELGGIAAFIKEGKTVDHFLAEHGPFTMAPVGLSIIYQGAFIIVLTIITLYSLFIWYRDWYGKNTIIYRLLTLPHARLSLFWAKFTTIALLWLGAITWQISIIPIQQLFYEMRFPTEAVTSVPIYSVLKNINPSLFIHPANTVEMITLFQGGILFLLTLFTMIVIERAYHFTGIVPAIIYGVCIYAITTFPSQWFHSYMYPSERFFLDSTIFLLVMAMNLLIAHRLMKTRITV</sequence>
<dbReference type="OrthoDB" id="1751619at2"/>
<dbReference type="AlphaFoldDB" id="A0A1G6GZG0"/>
<evidence type="ECO:0000313" key="3">
    <source>
        <dbReference type="Proteomes" id="UP000242662"/>
    </source>
</evidence>
<gene>
    <name evidence="2" type="ORF">SAMN05421737_102191</name>
</gene>
<feature type="transmembrane region" description="Helical" evidence="1">
    <location>
        <begin position="117"/>
        <end position="139"/>
    </location>
</feature>
<keyword evidence="3" id="KW-1185">Reference proteome</keyword>
<name>A0A1G6GZG0_9BACI</name>
<feature type="transmembrane region" description="Helical" evidence="1">
    <location>
        <begin position="184"/>
        <end position="204"/>
    </location>
</feature>
<dbReference type="STRING" id="1464122.SAMN05421737_102191"/>
<keyword evidence="1" id="KW-0812">Transmembrane</keyword>
<reference evidence="3" key="1">
    <citation type="submission" date="2016-09" db="EMBL/GenBank/DDBJ databases">
        <authorList>
            <person name="Varghese N."/>
            <person name="Submissions S."/>
        </authorList>
    </citation>
    <scope>NUCLEOTIDE SEQUENCE [LARGE SCALE GENOMIC DNA]</scope>
    <source>
        <strain evidence="3">25nlg</strain>
    </source>
</reference>
<evidence type="ECO:0008006" key="4">
    <source>
        <dbReference type="Google" id="ProtNLM"/>
    </source>
</evidence>
<evidence type="ECO:0000256" key="1">
    <source>
        <dbReference type="SAM" id="Phobius"/>
    </source>
</evidence>
<evidence type="ECO:0000313" key="2">
    <source>
        <dbReference type="EMBL" id="SDB87437.1"/>
    </source>
</evidence>
<dbReference type="Proteomes" id="UP000242662">
    <property type="component" value="Unassembled WGS sequence"/>
</dbReference>
<keyword evidence="1" id="KW-1133">Transmembrane helix</keyword>
<proteinExistence type="predicted"/>
<accession>A0A1G6GZG0</accession>
<dbReference type="RefSeq" id="WP_090774768.1">
    <property type="nucleotide sequence ID" value="NZ_FMYM01000002.1"/>
</dbReference>
<feature type="transmembrane region" description="Helical" evidence="1">
    <location>
        <begin position="74"/>
        <end position="96"/>
    </location>
</feature>
<dbReference type="EMBL" id="FMYM01000002">
    <property type="protein sequence ID" value="SDB87437.1"/>
    <property type="molecule type" value="Genomic_DNA"/>
</dbReference>
<feature type="transmembrane region" description="Helical" evidence="1">
    <location>
        <begin position="244"/>
        <end position="262"/>
    </location>
</feature>
<protein>
    <recommendedName>
        <fullName evidence="4">ABC-2 family transporter protein</fullName>
    </recommendedName>
</protein>
<organism evidence="2 3">
    <name type="scientific">Shouchella lonarensis</name>
    <dbReference type="NCBI Taxonomy" id="1464122"/>
    <lineage>
        <taxon>Bacteria</taxon>
        <taxon>Bacillati</taxon>
        <taxon>Bacillota</taxon>
        <taxon>Bacilli</taxon>
        <taxon>Bacillales</taxon>
        <taxon>Bacillaceae</taxon>
        <taxon>Shouchella</taxon>
    </lineage>
</organism>
<feature type="transmembrane region" description="Helical" evidence="1">
    <location>
        <begin position="12"/>
        <end position="35"/>
    </location>
</feature>